<accession>A0A8S1J344</accession>
<keyword evidence="2" id="KW-1185">Reference proteome</keyword>
<sequence length="153" mass="16938">MCADKIPLLNDWAVLDITIQSVATHQTCCKDNLGLEHPHLIALPALPIWAVVDNSLESVTWRPDRRCQKLWMLAGSVPHGCSRCSLIFRHAVQQVGILLSSNVLAHICSKVCVHIKLLLSRNQLAIENSRATCFDGVLQTLFGGEARFLSWTG</sequence>
<gene>
    <name evidence="1" type="ORF">OSTQU699_LOCUS5947</name>
</gene>
<dbReference type="Proteomes" id="UP000708148">
    <property type="component" value="Unassembled WGS sequence"/>
</dbReference>
<proteinExistence type="predicted"/>
<organism evidence="1 2">
    <name type="scientific">Ostreobium quekettii</name>
    <dbReference type="NCBI Taxonomy" id="121088"/>
    <lineage>
        <taxon>Eukaryota</taxon>
        <taxon>Viridiplantae</taxon>
        <taxon>Chlorophyta</taxon>
        <taxon>core chlorophytes</taxon>
        <taxon>Ulvophyceae</taxon>
        <taxon>TCBD clade</taxon>
        <taxon>Bryopsidales</taxon>
        <taxon>Ostreobineae</taxon>
        <taxon>Ostreobiaceae</taxon>
        <taxon>Ostreobium</taxon>
    </lineage>
</organism>
<evidence type="ECO:0000313" key="1">
    <source>
        <dbReference type="EMBL" id="CAD7700588.1"/>
    </source>
</evidence>
<reference evidence="1" key="1">
    <citation type="submission" date="2020-12" db="EMBL/GenBank/DDBJ databases">
        <authorList>
            <person name="Iha C."/>
        </authorList>
    </citation>
    <scope>NUCLEOTIDE SEQUENCE</scope>
</reference>
<dbReference type="AlphaFoldDB" id="A0A8S1J344"/>
<dbReference type="EMBL" id="CAJHUC010001303">
    <property type="protein sequence ID" value="CAD7700588.1"/>
    <property type="molecule type" value="Genomic_DNA"/>
</dbReference>
<protein>
    <submittedName>
        <fullName evidence="1">Uncharacterized protein</fullName>
    </submittedName>
</protein>
<evidence type="ECO:0000313" key="2">
    <source>
        <dbReference type="Proteomes" id="UP000708148"/>
    </source>
</evidence>
<comment type="caution">
    <text evidence="1">The sequence shown here is derived from an EMBL/GenBank/DDBJ whole genome shotgun (WGS) entry which is preliminary data.</text>
</comment>
<name>A0A8S1J344_9CHLO</name>